<dbReference type="EMBL" id="JAEAOA010002332">
    <property type="protein sequence ID" value="KAK3585285.1"/>
    <property type="molecule type" value="Genomic_DNA"/>
</dbReference>
<protein>
    <submittedName>
        <fullName evidence="1">Uncharacterized protein</fullName>
    </submittedName>
</protein>
<dbReference type="Proteomes" id="UP001195483">
    <property type="component" value="Unassembled WGS sequence"/>
</dbReference>
<keyword evidence="2" id="KW-1185">Reference proteome</keyword>
<proteinExistence type="predicted"/>
<comment type="caution">
    <text evidence="1">The sequence shown here is derived from an EMBL/GenBank/DDBJ whole genome shotgun (WGS) entry which is preliminary data.</text>
</comment>
<organism evidence="1 2">
    <name type="scientific">Potamilus streckersoni</name>
    <dbReference type="NCBI Taxonomy" id="2493646"/>
    <lineage>
        <taxon>Eukaryota</taxon>
        <taxon>Metazoa</taxon>
        <taxon>Spiralia</taxon>
        <taxon>Lophotrochozoa</taxon>
        <taxon>Mollusca</taxon>
        <taxon>Bivalvia</taxon>
        <taxon>Autobranchia</taxon>
        <taxon>Heteroconchia</taxon>
        <taxon>Palaeoheterodonta</taxon>
        <taxon>Unionida</taxon>
        <taxon>Unionoidea</taxon>
        <taxon>Unionidae</taxon>
        <taxon>Ambleminae</taxon>
        <taxon>Lampsilini</taxon>
        <taxon>Potamilus</taxon>
    </lineage>
</organism>
<evidence type="ECO:0000313" key="2">
    <source>
        <dbReference type="Proteomes" id="UP001195483"/>
    </source>
</evidence>
<sequence length="89" mass="10291">MSTREYTKQCYVNAVNQSTKVDLLIATDVEGLRVQNRLLLIDGEGRLRKTSYHSGVKEFFVSYGNDVEVLLKYKEENDIHDKVKLVLRV</sequence>
<dbReference type="AlphaFoldDB" id="A0AAE0VQH7"/>
<evidence type="ECO:0000313" key="1">
    <source>
        <dbReference type="EMBL" id="KAK3585285.1"/>
    </source>
</evidence>
<name>A0AAE0VQH7_9BIVA</name>
<gene>
    <name evidence="1" type="ORF">CHS0354_040232</name>
</gene>
<reference evidence="1" key="3">
    <citation type="submission" date="2023-05" db="EMBL/GenBank/DDBJ databases">
        <authorList>
            <person name="Smith C.H."/>
        </authorList>
    </citation>
    <scope>NUCLEOTIDE SEQUENCE</scope>
    <source>
        <strain evidence="1">CHS0354</strain>
        <tissue evidence="1">Mantle</tissue>
    </source>
</reference>
<reference evidence="1" key="1">
    <citation type="journal article" date="2021" name="Genome Biol. Evol.">
        <title>A High-Quality Reference Genome for a Parasitic Bivalve with Doubly Uniparental Inheritance (Bivalvia: Unionida).</title>
        <authorList>
            <person name="Smith C.H."/>
        </authorList>
    </citation>
    <scope>NUCLEOTIDE SEQUENCE</scope>
    <source>
        <strain evidence="1">CHS0354</strain>
    </source>
</reference>
<reference evidence="1" key="2">
    <citation type="journal article" date="2021" name="Genome Biol. Evol.">
        <title>Developing a high-quality reference genome for a parasitic bivalve with doubly uniparental inheritance (Bivalvia: Unionida).</title>
        <authorList>
            <person name="Smith C.H."/>
        </authorList>
    </citation>
    <scope>NUCLEOTIDE SEQUENCE</scope>
    <source>
        <strain evidence="1">CHS0354</strain>
        <tissue evidence="1">Mantle</tissue>
    </source>
</reference>
<accession>A0AAE0VQH7</accession>